<dbReference type="Proteomes" id="UP001199631">
    <property type="component" value="Unassembled WGS sequence"/>
</dbReference>
<keyword evidence="12" id="KW-1185">Reference proteome</keyword>
<evidence type="ECO:0000256" key="4">
    <source>
        <dbReference type="ARBA" id="ARBA00022989"/>
    </source>
</evidence>
<feature type="domain" description="TcaA second" evidence="8">
    <location>
        <begin position="74"/>
        <end position="171"/>
    </location>
</feature>
<feature type="domain" description="TcaA protein NTF2-like" evidence="9">
    <location>
        <begin position="338"/>
        <end position="450"/>
    </location>
</feature>
<dbReference type="RefSeq" id="WP_238019732.1">
    <property type="nucleotide sequence ID" value="NZ_JAIFZM010000007.1"/>
</dbReference>
<evidence type="ECO:0000259" key="7">
    <source>
        <dbReference type="Pfam" id="PF13240"/>
    </source>
</evidence>
<evidence type="ECO:0000313" key="12">
    <source>
        <dbReference type="Proteomes" id="UP001199631"/>
    </source>
</evidence>
<evidence type="ECO:0000259" key="8">
    <source>
        <dbReference type="Pfam" id="PF22813"/>
    </source>
</evidence>
<evidence type="ECO:0008006" key="13">
    <source>
        <dbReference type="Google" id="ProtNLM"/>
    </source>
</evidence>
<organism evidence="11 12">
    <name type="scientific">Oceanobacillus jordanicus</name>
    <dbReference type="NCBI Taxonomy" id="2867266"/>
    <lineage>
        <taxon>Bacteria</taxon>
        <taxon>Bacillati</taxon>
        <taxon>Bacillota</taxon>
        <taxon>Bacilli</taxon>
        <taxon>Bacillales</taxon>
        <taxon>Bacillaceae</taxon>
        <taxon>Oceanobacillus</taxon>
    </lineage>
</organism>
<dbReference type="Pfam" id="PF22813">
    <property type="entry name" value="TcaA_2nd"/>
    <property type="match status" value="1"/>
</dbReference>
<dbReference type="Pfam" id="PF13240">
    <property type="entry name" value="Zn_Ribbon_1"/>
    <property type="match status" value="1"/>
</dbReference>
<evidence type="ECO:0000256" key="5">
    <source>
        <dbReference type="ARBA" id="ARBA00023136"/>
    </source>
</evidence>
<dbReference type="EMBL" id="JAIFZM010000007">
    <property type="protein sequence ID" value="MCG3419478.1"/>
    <property type="molecule type" value="Genomic_DNA"/>
</dbReference>
<dbReference type="InterPro" id="IPR054528">
    <property type="entry name" value="TcaA_5th"/>
</dbReference>
<keyword evidence="5 6" id="KW-0472">Membrane</keyword>
<proteinExistence type="predicted"/>
<evidence type="ECO:0000313" key="11">
    <source>
        <dbReference type="EMBL" id="MCG3419478.1"/>
    </source>
</evidence>
<evidence type="ECO:0000256" key="2">
    <source>
        <dbReference type="ARBA" id="ARBA00022475"/>
    </source>
</evidence>
<evidence type="ECO:0000256" key="3">
    <source>
        <dbReference type="ARBA" id="ARBA00022692"/>
    </source>
</evidence>
<dbReference type="InterPro" id="IPR026870">
    <property type="entry name" value="Zinc_ribbon_dom"/>
</dbReference>
<keyword evidence="4 6" id="KW-1133">Transmembrane helix</keyword>
<feature type="transmembrane region" description="Helical" evidence="6">
    <location>
        <begin position="49"/>
        <end position="68"/>
    </location>
</feature>
<dbReference type="AlphaFoldDB" id="A0AAW5B7I0"/>
<dbReference type="Pfam" id="PF22820">
    <property type="entry name" value="TcaA_3rd_4th"/>
    <property type="match status" value="1"/>
</dbReference>
<evidence type="ECO:0000256" key="6">
    <source>
        <dbReference type="SAM" id="Phobius"/>
    </source>
</evidence>
<accession>A0AAW5B7I0</accession>
<keyword evidence="3 6" id="KW-0812">Transmembrane</keyword>
<evidence type="ECO:0000259" key="9">
    <source>
        <dbReference type="Pfam" id="PF22819"/>
    </source>
</evidence>
<comment type="subcellular location">
    <subcellularLocation>
        <location evidence="1">Cell membrane</location>
        <topology evidence="1">Single-pass membrane protein</topology>
    </subcellularLocation>
</comment>
<dbReference type="Pfam" id="PF22819">
    <property type="entry name" value="TcaA_5th"/>
    <property type="match status" value="1"/>
</dbReference>
<dbReference type="PANTHER" id="PTHR40038:SF1">
    <property type="entry name" value="MEMBRANE-ASSOCIATED PROTEIN TCAA"/>
    <property type="match status" value="1"/>
</dbReference>
<sequence length="460" mass="52504">MPYCKNCGTRLETEDRFCTECGEASQQADTIGPTRGSKPRQPMKKRTKVLLLIIGALCLSLFIAHKMLDSYFSPMKQLQAMDEAISEEQAGAFLDHVQVDEDALLNNEAYLQYIKETEWDHVKEQFMQIVESEEQQPTKLEKKIISSNGTELFRVKPKSVVLGLYTTYTFQAVPVELVASSSMDNAEVTIDRVTEKLNLEEPTTITTVYPGTYTLTAKAENMFGEFAYEEDLIVEAADQHEVYAEFPGYTQSIYSNQMEASLFMNGKDTGKKLNEFDFLGPFPEENGLEFHAEWEAPDGSVLKTDTLQPQADGWYDLDFWFDDQAIYAAEAQAAVSPEEEAGDLVLSFRDAYENAVNFQDYSLIEPYVEPESDASEELGTYIADLEDTNYYYEFTSNEVIDAKIVDELTVKVTTNEQFTFTNHLDEQTDYDREKNYTVVTGEDGYRIRSITYEETEREKR</sequence>
<gene>
    <name evidence="11" type="ORF">K3T81_09960</name>
</gene>
<feature type="domain" description="TcaA 4th" evidence="10">
    <location>
        <begin position="249"/>
        <end position="319"/>
    </location>
</feature>
<dbReference type="PANTHER" id="PTHR40038">
    <property type="entry name" value="MEMBRANE-ASSOCIATED PROTEIN TCAA"/>
    <property type="match status" value="1"/>
</dbReference>
<evidence type="ECO:0000259" key="10">
    <source>
        <dbReference type="Pfam" id="PF22820"/>
    </source>
</evidence>
<dbReference type="InterPro" id="IPR054529">
    <property type="entry name" value="TcaA_2nd"/>
</dbReference>
<dbReference type="GO" id="GO:0005886">
    <property type="term" value="C:plasma membrane"/>
    <property type="evidence" value="ECO:0007669"/>
    <property type="project" value="UniProtKB-SubCell"/>
</dbReference>
<evidence type="ECO:0000256" key="1">
    <source>
        <dbReference type="ARBA" id="ARBA00004162"/>
    </source>
</evidence>
<name>A0AAW5B7I0_9BACI</name>
<dbReference type="InterPro" id="IPR054530">
    <property type="entry name" value="TcaA_4th"/>
</dbReference>
<feature type="domain" description="Zinc-ribbon" evidence="7">
    <location>
        <begin position="3"/>
        <end position="22"/>
    </location>
</feature>
<comment type="caution">
    <text evidence="11">The sequence shown here is derived from an EMBL/GenBank/DDBJ whole genome shotgun (WGS) entry which is preliminary data.</text>
</comment>
<reference evidence="11 12" key="1">
    <citation type="journal article" date="2022" name="Evol. Bioinform. Online">
        <title>Draft Genome Sequence of Oceanobacillus jordanicus Strain GSFE11, a Halotolerant Plant Growth-Promoting Bacterial Endophyte Isolated From the Jordan Valley.</title>
        <authorList>
            <person name="Alhindi T."/>
            <person name="Albdaiwi R."/>
        </authorList>
    </citation>
    <scope>NUCLEOTIDE SEQUENCE [LARGE SCALE GENOMIC DNA]</scope>
    <source>
        <strain evidence="11 12">GSFE11</strain>
    </source>
</reference>
<keyword evidence="2" id="KW-1003">Cell membrane</keyword>
<protein>
    <recommendedName>
        <fullName evidence="13">Zinc-ribbon domain-containing protein</fullName>
    </recommendedName>
</protein>